<dbReference type="InterPro" id="IPR023575">
    <property type="entry name" value="Ribosomal_uS19_SF"/>
</dbReference>
<dbReference type="PANTHER" id="PTHR11880">
    <property type="entry name" value="RIBOSOMAL PROTEIN S19P FAMILY MEMBER"/>
    <property type="match status" value="1"/>
</dbReference>
<evidence type="ECO:0000256" key="4">
    <source>
        <dbReference type="RuleBase" id="RU003485"/>
    </source>
</evidence>
<evidence type="ECO:0000256" key="2">
    <source>
        <dbReference type="ARBA" id="ARBA00022980"/>
    </source>
</evidence>
<evidence type="ECO:0000256" key="3">
    <source>
        <dbReference type="ARBA" id="ARBA00023274"/>
    </source>
</evidence>
<evidence type="ECO:0000313" key="5">
    <source>
        <dbReference type="EMBL" id="AXP85386.1"/>
    </source>
</evidence>
<dbReference type="PRINTS" id="PR00975">
    <property type="entry name" value="RIBOSOMALS19"/>
</dbReference>
<dbReference type="InterPro" id="IPR002222">
    <property type="entry name" value="Ribosomal_uS19"/>
</dbReference>
<gene>
    <name evidence="5" type="primary">rps19</name>
</gene>
<dbReference type="HAMAP" id="MF_00531">
    <property type="entry name" value="Ribosomal_uS19"/>
    <property type="match status" value="1"/>
</dbReference>
<comment type="similarity">
    <text evidence="1 4">Belongs to the universal ribosomal protein uS19 family.</text>
</comment>
<dbReference type="GO" id="GO:0003735">
    <property type="term" value="F:structural constituent of ribosome"/>
    <property type="evidence" value="ECO:0007669"/>
    <property type="project" value="InterPro"/>
</dbReference>
<evidence type="ECO:0000256" key="1">
    <source>
        <dbReference type="ARBA" id="ARBA00007345"/>
    </source>
</evidence>
<organism evidence="5">
    <name type="scientific">Apicomplexa sp. WK-2018_Corallicola</name>
    <dbReference type="NCBI Taxonomy" id="2304055"/>
    <lineage>
        <taxon>Eukaryota</taxon>
        <taxon>Sar</taxon>
        <taxon>Alveolata</taxon>
        <taxon>Apicomplexa</taxon>
    </lineage>
</organism>
<dbReference type="AlphaFoldDB" id="A0A346KN95"/>
<dbReference type="Pfam" id="PF00203">
    <property type="entry name" value="Ribosomal_S19"/>
    <property type="match status" value="1"/>
</dbReference>
<keyword evidence="2 4" id="KW-0689">Ribosomal protein</keyword>
<dbReference type="PIRSF" id="PIRSF002144">
    <property type="entry name" value="Ribosomal_S19"/>
    <property type="match status" value="1"/>
</dbReference>
<dbReference type="GO" id="GO:0000028">
    <property type="term" value="P:ribosomal small subunit assembly"/>
    <property type="evidence" value="ECO:0007669"/>
    <property type="project" value="TreeGrafter"/>
</dbReference>
<dbReference type="GO" id="GO:0005763">
    <property type="term" value="C:mitochondrial small ribosomal subunit"/>
    <property type="evidence" value="ECO:0007669"/>
    <property type="project" value="TreeGrafter"/>
</dbReference>
<accession>A0A346KN95</accession>
<proteinExistence type="inferred from homology"/>
<dbReference type="EMBL" id="MH304845">
    <property type="protein sequence ID" value="AXP85386.1"/>
    <property type="molecule type" value="Genomic_DNA"/>
</dbReference>
<dbReference type="SUPFAM" id="SSF54570">
    <property type="entry name" value="Ribosomal protein S19"/>
    <property type="match status" value="1"/>
</dbReference>
<dbReference type="Gene3D" id="3.30.860.10">
    <property type="entry name" value="30s Ribosomal Protein S19, Chain A"/>
    <property type="match status" value="1"/>
</dbReference>
<sequence>MPRALWKGPFISKDLFRKLESSTKILRTRNRSTVIVPSFLGKLIEVYNGKNYFPVLITEDKLGYKLGSFIFTRNYKKFTKNDRKLKK</sequence>
<dbReference type="GO" id="GO:0006412">
    <property type="term" value="P:translation"/>
    <property type="evidence" value="ECO:0007669"/>
    <property type="project" value="InterPro"/>
</dbReference>
<name>A0A346KN95_9APIC</name>
<keyword evidence="3 4" id="KW-0687">Ribonucleoprotein</keyword>
<reference evidence="5" key="1">
    <citation type="submission" date="2018-05" db="EMBL/GenBank/DDBJ databases">
        <title>A widespread coral-associated apicomplexan with an unusual plastid.</title>
        <authorList>
            <person name="Kwong W.K."/>
            <person name="Keeling P.J."/>
        </authorList>
    </citation>
    <scope>NUCLEOTIDE SEQUENCE</scope>
</reference>
<dbReference type="PANTHER" id="PTHR11880:SF8">
    <property type="entry name" value="SMALL RIBOSOMAL SUBUNIT PROTEIN US19M"/>
    <property type="match status" value="1"/>
</dbReference>
<protein>
    <submittedName>
        <fullName evidence="5">Rps19</fullName>
    </submittedName>
</protein>